<evidence type="ECO:0000259" key="10">
    <source>
        <dbReference type="Pfam" id="PF12680"/>
    </source>
</evidence>
<dbReference type="GO" id="GO:0003677">
    <property type="term" value="F:DNA binding"/>
    <property type="evidence" value="ECO:0007669"/>
    <property type="project" value="UniProtKB-KW"/>
</dbReference>
<dbReference type="Pfam" id="PF08281">
    <property type="entry name" value="Sigma70_r4_2"/>
    <property type="match status" value="1"/>
</dbReference>
<dbReference type="InterPro" id="IPR000838">
    <property type="entry name" value="RNA_pol_sigma70_ECF_CS"/>
</dbReference>
<dbReference type="NCBIfam" id="TIGR02960">
    <property type="entry name" value="SigX5"/>
    <property type="match status" value="1"/>
</dbReference>
<dbReference type="InterPro" id="IPR037401">
    <property type="entry name" value="SnoaL-like"/>
</dbReference>
<feature type="domain" description="RNA polymerase sigma-70 region 2" evidence="8">
    <location>
        <begin position="30"/>
        <end position="93"/>
    </location>
</feature>
<evidence type="ECO:0000259" key="9">
    <source>
        <dbReference type="Pfam" id="PF08281"/>
    </source>
</evidence>
<dbReference type="EMBL" id="WBMT01000010">
    <property type="protein sequence ID" value="KAB2346799.1"/>
    <property type="molecule type" value="Genomic_DNA"/>
</dbReference>
<keyword evidence="12" id="KW-1185">Reference proteome</keyword>
<evidence type="ECO:0000256" key="5">
    <source>
        <dbReference type="ARBA" id="ARBA00023125"/>
    </source>
</evidence>
<feature type="domain" description="SnoaL-like" evidence="10">
    <location>
        <begin position="225"/>
        <end position="318"/>
    </location>
</feature>
<dbReference type="GO" id="GO:0006352">
    <property type="term" value="P:DNA-templated transcription initiation"/>
    <property type="evidence" value="ECO:0007669"/>
    <property type="project" value="InterPro"/>
</dbReference>
<keyword evidence="6 7" id="KW-0804">Transcription</keyword>
<feature type="domain" description="RNA polymerase sigma factor 70 region 4 type 2" evidence="9">
    <location>
        <begin position="148"/>
        <end position="200"/>
    </location>
</feature>
<dbReference type="SUPFAM" id="SSF54427">
    <property type="entry name" value="NTF2-like"/>
    <property type="match status" value="1"/>
</dbReference>
<keyword evidence="5 7" id="KW-0238">DNA-binding</keyword>
<evidence type="ECO:0000256" key="1">
    <source>
        <dbReference type="ARBA" id="ARBA00010641"/>
    </source>
</evidence>
<keyword evidence="3 7" id="KW-0805">Transcription regulation</keyword>
<dbReference type="InterPro" id="IPR039425">
    <property type="entry name" value="RNA_pol_sigma-70-like"/>
</dbReference>
<dbReference type="InterPro" id="IPR013249">
    <property type="entry name" value="RNA_pol_sigma70_r4_t2"/>
</dbReference>
<dbReference type="PANTHER" id="PTHR43133">
    <property type="entry name" value="RNA POLYMERASE ECF-TYPE SIGMA FACTO"/>
    <property type="match status" value="1"/>
</dbReference>
<evidence type="ECO:0000313" key="12">
    <source>
        <dbReference type="Proteomes" id="UP000468735"/>
    </source>
</evidence>
<name>A0A6H9YZD3_9ACTN</name>
<evidence type="ECO:0000256" key="6">
    <source>
        <dbReference type="ARBA" id="ARBA00023163"/>
    </source>
</evidence>
<dbReference type="SUPFAM" id="SSF88659">
    <property type="entry name" value="Sigma3 and sigma4 domains of RNA polymerase sigma factors"/>
    <property type="match status" value="1"/>
</dbReference>
<dbReference type="OrthoDB" id="3500555at2"/>
<comment type="caution">
    <text evidence="11">The sequence shown here is derived from an EMBL/GenBank/DDBJ whole genome shotgun (WGS) entry which is preliminary data.</text>
</comment>
<evidence type="ECO:0000256" key="7">
    <source>
        <dbReference type="RuleBase" id="RU000716"/>
    </source>
</evidence>
<dbReference type="Gene3D" id="3.10.450.50">
    <property type="match status" value="1"/>
</dbReference>
<dbReference type="InterPro" id="IPR007627">
    <property type="entry name" value="RNA_pol_sigma70_r2"/>
</dbReference>
<dbReference type="InterPro" id="IPR013324">
    <property type="entry name" value="RNA_pol_sigma_r3/r4-like"/>
</dbReference>
<organism evidence="11 12">
    <name type="scientific">Actinomadura rudentiformis</name>
    <dbReference type="NCBI Taxonomy" id="359158"/>
    <lineage>
        <taxon>Bacteria</taxon>
        <taxon>Bacillati</taxon>
        <taxon>Actinomycetota</taxon>
        <taxon>Actinomycetes</taxon>
        <taxon>Streptosporangiales</taxon>
        <taxon>Thermomonosporaceae</taxon>
        <taxon>Actinomadura</taxon>
    </lineage>
</organism>
<dbReference type="InterPro" id="IPR036388">
    <property type="entry name" value="WH-like_DNA-bd_sf"/>
</dbReference>
<dbReference type="InterPro" id="IPR013325">
    <property type="entry name" value="RNA_pol_sigma_r2"/>
</dbReference>
<dbReference type="SUPFAM" id="SSF88946">
    <property type="entry name" value="Sigma2 domain of RNA polymerase sigma factors"/>
    <property type="match status" value="1"/>
</dbReference>
<evidence type="ECO:0000259" key="8">
    <source>
        <dbReference type="Pfam" id="PF04542"/>
    </source>
</evidence>
<dbReference type="InterPro" id="IPR014305">
    <property type="entry name" value="RNA_pol_sigma-G_actinobac"/>
</dbReference>
<evidence type="ECO:0000313" key="11">
    <source>
        <dbReference type="EMBL" id="KAB2346799.1"/>
    </source>
</evidence>
<dbReference type="AlphaFoldDB" id="A0A6H9YZD3"/>
<dbReference type="PANTHER" id="PTHR43133:SF65">
    <property type="entry name" value="ECF RNA POLYMERASE SIGMA FACTOR SIGG"/>
    <property type="match status" value="1"/>
</dbReference>
<dbReference type="RefSeq" id="WP_151562596.1">
    <property type="nucleotide sequence ID" value="NZ_WBMT01000010.1"/>
</dbReference>
<dbReference type="PROSITE" id="PS01063">
    <property type="entry name" value="SIGMA70_ECF"/>
    <property type="match status" value="1"/>
</dbReference>
<sequence length="342" mass="37794">MATSPGARNEAPRARNESLSEAFVTLTTPFRRELLAHCYRILGSASEAEDLVQETYINAWRGFDRFEGRSSVRTWLYRIATRACLKALERGDRRALPSGLGAANPDPEGGIGASLPEVTWVEPLPDALFMERPADPAAIVEARQSTRLALVAALQLLPPRQRVVLILRDVLEWRASEVATLLDTTEAAVNSALQRARSMLARTAPAEDDHDLVEPGDPSRRELLDRYVAAFENSDVTALTRLLTEDARWEMPPLAAWFRGREVVGRFLATRFAMYSGFRLVPTMANAQPAFAVYATDEEGLRRAHAIEVLTVTDAGIAHVVHFIGSGQFAAFGMPEVLPPYR</sequence>
<evidence type="ECO:0000256" key="4">
    <source>
        <dbReference type="ARBA" id="ARBA00023082"/>
    </source>
</evidence>
<protein>
    <recommendedName>
        <fullName evidence="7">RNA polymerase sigma factor</fullName>
    </recommendedName>
</protein>
<evidence type="ECO:0000256" key="3">
    <source>
        <dbReference type="ARBA" id="ARBA00023015"/>
    </source>
</evidence>
<dbReference type="Pfam" id="PF12680">
    <property type="entry name" value="SnoaL_2"/>
    <property type="match status" value="1"/>
</dbReference>
<dbReference type="GO" id="GO:0006950">
    <property type="term" value="P:response to stress"/>
    <property type="evidence" value="ECO:0007669"/>
    <property type="project" value="UniProtKB-ARBA"/>
</dbReference>
<comment type="similarity">
    <text evidence="1 7">Belongs to the sigma-70 factor family. ECF subfamily.</text>
</comment>
<dbReference type="Pfam" id="PF04542">
    <property type="entry name" value="Sigma70_r2"/>
    <property type="match status" value="1"/>
</dbReference>
<keyword evidence="4 7" id="KW-0731">Sigma factor</keyword>
<dbReference type="InterPro" id="IPR014284">
    <property type="entry name" value="RNA_pol_sigma-70_dom"/>
</dbReference>
<dbReference type="Gene3D" id="1.10.10.10">
    <property type="entry name" value="Winged helix-like DNA-binding domain superfamily/Winged helix DNA-binding domain"/>
    <property type="match status" value="1"/>
</dbReference>
<accession>A0A6H9YZD3</accession>
<dbReference type="NCBIfam" id="NF006089">
    <property type="entry name" value="PRK08241.1"/>
    <property type="match status" value="1"/>
</dbReference>
<proteinExistence type="inferred from homology"/>
<evidence type="ECO:0000256" key="2">
    <source>
        <dbReference type="ARBA" id="ARBA00011344"/>
    </source>
</evidence>
<gene>
    <name evidence="11" type="ORF">F8566_21460</name>
</gene>
<dbReference type="NCBIfam" id="TIGR02937">
    <property type="entry name" value="sigma70-ECF"/>
    <property type="match status" value="1"/>
</dbReference>
<dbReference type="Gene3D" id="1.10.1740.10">
    <property type="match status" value="1"/>
</dbReference>
<dbReference type="GO" id="GO:0016987">
    <property type="term" value="F:sigma factor activity"/>
    <property type="evidence" value="ECO:0007669"/>
    <property type="project" value="UniProtKB-KW"/>
</dbReference>
<reference evidence="11 12" key="1">
    <citation type="submission" date="2019-09" db="EMBL/GenBank/DDBJ databases">
        <title>Actinomadura physcomitrii sp. nov., a novel actinomycete isolated from moss [Physcomitrium sphaericum (Ludw) Fuernr].</title>
        <authorList>
            <person name="Zhuang X."/>
            <person name="Liu C."/>
        </authorList>
    </citation>
    <scope>NUCLEOTIDE SEQUENCE [LARGE SCALE GENOMIC DNA]</scope>
    <source>
        <strain evidence="11 12">HMC1</strain>
    </source>
</reference>
<comment type="subunit">
    <text evidence="2">Interacts transiently with the RNA polymerase catalytic core formed by RpoA, RpoB, RpoC and RpoZ (2 alpha, 1 beta, 1 beta' and 1 omega subunit) to form the RNA polymerase holoenzyme that can initiate transcription.</text>
</comment>
<dbReference type="Proteomes" id="UP000468735">
    <property type="component" value="Unassembled WGS sequence"/>
</dbReference>
<dbReference type="InterPro" id="IPR032710">
    <property type="entry name" value="NTF2-like_dom_sf"/>
</dbReference>